<dbReference type="Proteomes" id="UP000324222">
    <property type="component" value="Unassembled WGS sequence"/>
</dbReference>
<organism evidence="1 2">
    <name type="scientific">Portunus trituberculatus</name>
    <name type="common">Swimming crab</name>
    <name type="synonym">Neptunus trituberculatus</name>
    <dbReference type="NCBI Taxonomy" id="210409"/>
    <lineage>
        <taxon>Eukaryota</taxon>
        <taxon>Metazoa</taxon>
        <taxon>Ecdysozoa</taxon>
        <taxon>Arthropoda</taxon>
        <taxon>Crustacea</taxon>
        <taxon>Multicrustacea</taxon>
        <taxon>Malacostraca</taxon>
        <taxon>Eumalacostraca</taxon>
        <taxon>Eucarida</taxon>
        <taxon>Decapoda</taxon>
        <taxon>Pleocyemata</taxon>
        <taxon>Brachyura</taxon>
        <taxon>Eubrachyura</taxon>
        <taxon>Portunoidea</taxon>
        <taxon>Portunidae</taxon>
        <taxon>Portuninae</taxon>
        <taxon>Portunus</taxon>
    </lineage>
</organism>
<gene>
    <name evidence="1" type="ORF">E2C01_074549</name>
</gene>
<evidence type="ECO:0000313" key="2">
    <source>
        <dbReference type="Proteomes" id="UP000324222"/>
    </source>
</evidence>
<keyword evidence="2" id="KW-1185">Reference proteome</keyword>
<dbReference type="AlphaFoldDB" id="A0A5B7IDS7"/>
<sequence>MLRSRIFKTYITSSHAFFLPLYCSIYPFPSDHHRSLAVTFKFSRVRHYANISAHQLLPNIHTKISSSFSQNSGKYSFGVYLS</sequence>
<comment type="caution">
    <text evidence="1">The sequence shown here is derived from an EMBL/GenBank/DDBJ whole genome shotgun (WGS) entry which is preliminary data.</text>
</comment>
<accession>A0A5B7IDS7</accession>
<proteinExistence type="predicted"/>
<protein>
    <submittedName>
        <fullName evidence="1">Uncharacterized protein</fullName>
    </submittedName>
</protein>
<reference evidence="1 2" key="1">
    <citation type="submission" date="2019-05" db="EMBL/GenBank/DDBJ databases">
        <title>Another draft genome of Portunus trituberculatus and its Hox gene families provides insights of decapod evolution.</title>
        <authorList>
            <person name="Jeong J.-H."/>
            <person name="Song I."/>
            <person name="Kim S."/>
            <person name="Choi T."/>
            <person name="Kim D."/>
            <person name="Ryu S."/>
            <person name="Kim W."/>
        </authorList>
    </citation>
    <scope>NUCLEOTIDE SEQUENCE [LARGE SCALE GENOMIC DNA]</scope>
    <source>
        <tissue evidence="1">Muscle</tissue>
    </source>
</reference>
<evidence type="ECO:0000313" key="1">
    <source>
        <dbReference type="EMBL" id="MPC79989.1"/>
    </source>
</evidence>
<name>A0A5B7IDS7_PORTR</name>
<dbReference type="EMBL" id="VSRR010052662">
    <property type="protein sequence ID" value="MPC79989.1"/>
    <property type="molecule type" value="Genomic_DNA"/>
</dbReference>